<evidence type="ECO:0000256" key="1">
    <source>
        <dbReference type="ARBA" id="ARBA00004141"/>
    </source>
</evidence>
<dbReference type="Gene3D" id="1.20.58.390">
    <property type="entry name" value="Neurotransmitter-gated ion-channel transmembrane domain"/>
    <property type="match status" value="1"/>
</dbReference>
<dbReference type="VEuPathDB" id="FungiDB:SPRG_11400"/>
<keyword evidence="4" id="KW-1185">Reference proteome</keyword>
<dbReference type="InterPro" id="IPR036734">
    <property type="entry name" value="Neur_chan_lig-bd_sf"/>
</dbReference>
<dbReference type="GO" id="GO:0005230">
    <property type="term" value="F:extracellular ligand-gated monoatomic ion channel activity"/>
    <property type="evidence" value="ECO:0007669"/>
    <property type="project" value="InterPro"/>
</dbReference>
<accession>A0A067C9I0</accession>
<evidence type="ECO:0000313" key="3">
    <source>
        <dbReference type="EMBL" id="KDO23477.1"/>
    </source>
</evidence>
<dbReference type="OrthoDB" id="62474at2759"/>
<dbReference type="KEGG" id="spar:SPRG_11400"/>
<evidence type="ECO:0008006" key="5">
    <source>
        <dbReference type="Google" id="ProtNLM"/>
    </source>
</evidence>
<comment type="subcellular location">
    <subcellularLocation>
        <location evidence="1">Membrane</location>
        <topology evidence="1">Multi-pass membrane protein</topology>
    </subcellularLocation>
</comment>
<dbReference type="EMBL" id="KK583253">
    <property type="protein sequence ID" value="KDO23477.1"/>
    <property type="molecule type" value="Genomic_DNA"/>
</dbReference>
<dbReference type="SUPFAM" id="SSF90112">
    <property type="entry name" value="Neurotransmitter-gated ion-channel transmembrane pore"/>
    <property type="match status" value="1"/>
</dbReference>
<dbReference type="RefSeq" id="XP_012205792.1">
    <property type="nucleotide sequence ID" value="XM_012350402.1"/>
</dbReference>
<feature type="transmembrane region" description="Helical" evidence="2">
    <location>
        <begin position="320"/>
        <end position="341"/>
    </location>
</feature>
<proteinExistence type="predicted"/>
<feature type="transmembrane region" description="Helical" evidence="2">
    <location>
        <begin position="353"/>
        <end position="375"/>
    </location>
</feature>
<organism evidence="3 4">
    <name type="scientific">Saprolegnia parasitica (strain CBS 223.65)</name>
    <dbReference type="NCBI Taxonomy" id="695850"/>
    <lineage>
        <taxon>Eukaryota</taxon>
        <taxon>Sar</taxon>
        <taxon>Stramenopiles</taxon>
        <taxon>Oomycota</taxon>
        <taxon>Saprolegniomycetes</taxon>
        <taxon>Saprolegniales</taxon>
        <taxon>Saprolegniaceae</taxon>
        <taxon>Saprolegnia</taxon>
    </lineage>
</organism>
<feature type="transmembrane region" description="Helical" evidence="2">
    <location>
        <begin position="420"/>
        <end position="438"/>
    </location>
</feature>
<evidence type="ECO:0000313" key="4">
    <source>
        <dbReference type="Proteomes" id="UP000030745"/>
    </source>
</evidence>
<dbReference type="PANTHER" id="PTHR18945">
    <property type="entry name" value="NEUROTRANSMITTER GATED ION CHANNEL"/>
    <property type="match status" value="1"/>
</dbReference>
<dbReference type="InterPro" id="IPR036719">
    <property type="entry name" value="Neuro-gated_channel_TM_sf"/>
</dbReference>
<gene>
    <name evidence="3" type="ORF">SPRG_11400</name>
</gene>
<dbReference type="Gene3D" id="2.70.170.10">
    <property type="entry name" value="Neurotransmitter-gated ion-channel ligand-binding domain"/>
    <property type="match status" value="1"/>
</dbReference>
<keyword evidence="2" id="KW-0472">Membrane</keyword>
<dbReference type="GO" id="GO:0004888">
    <property type="term" value="F:transmembrane signaling receptor activity"/>
    <property type="evidence" value="ECO:0007669"/>
    <property type="project" value="InterPro"/>
</dbReference>
<dbReference type="AlphaFoldDB" id="A0A067C9I0"/>
<dbReference type="InterPro" id="IPR038050">
    <property type="entry name" value="Neuro_actylchol_rec"/>
</dbReference>
<dbReference type="STRING" id="695850.A0A067C9I0"/>
<name>A0A067C9I0_SAPPC</name>
<protein>
    <recommendedName>
        <fullName evidence="5">Neurotransmitter-gated ion-channel ligand-binding domain-containing protein</fullName>
    </recommendedName>
</protein>
<keyword evidence="2" id="KW-1133">Transmembrane helix</keyword>
<sequence>MTTRVLPTDASADASRQPSRWRSTVVSYTLLDRRLDVVVATAVADADLAASSRLLALAGGPGGLWKILTVSDNGTSIRCRSIRPIDDEDVDLASLYPWEIVHTRLDGNPTLRPKSHDSACSAMLLPPLLLHCRTTIFNVYRIDTVGQTFDADVYFELRLRAIATPTVDEAWVAEVASAVGLSEKTIDCLNVVSQDGNREIWSSFSIRSMIPGYADYCYKLRLRGSFSEQLELQSFPFDTQQLHVVWTVNLPGTFVRLRANEHFPSLFLRNNFQLGNVFDVVSAEHVIAMVDQSDAVESSSGHIYDHCSTSIVLQRKPGYYITNILLPMGLLTYLGFLSFAIEVPRTRLATSDRLSISLTLLLTAVAYKFVVAGAIPQIPYMTTLDMHTTLSFVFLTLTAVENALFPSFCSGDGCFDAETIVMAVFAALVTAGYLYISLGAHYDLRNRAAEHKALLDYHLLQILIAQTYPTQPDAVRAQLLAEVCAATKTPITTTVGDGKRTVVIKKSAGLCNELKQRCLCELATNVTRLGNSDSDMQLQCGDACAIREPGARPA</sequence>
<dbReference type="Proteomes" id="UP000030745">
    <property type="component" value="Unassembled WGS sequence"/>
</dbReference>
<evidence type="ECO:0000256" key="2">
    <source>
        <dbReference type="SAM" id="Phobius"/>
    </source>
</evidence>
<keyword evidence="2" id="KW-0812">Transmembrane</keyword>
<dbReference type="GO" id="GO:0016020">
    <property type="term" value="C:membrane"/>
    <property type="evidence" value="ECO:0007669"/>
    <property type="project" value="UniProtKB-SubCell"/>
</dbReference>
<dbReference type="InterPro" id="IPR006201">
    <property type="entry name" value="Neur_channel"/>
</dbReference>
<dbReference type="OMA" id="IRSMIPG"/>
<reference evidence="3 4" key="1">
    <citation type="journal article" date="2013" name="PLoS Genet.">
        <title>Distinctive expansion of potential virulence genes in the genome of the oomycete fish pathogen Saprolegnia parasitica.</title>
        <authorList>
            <person name="Jiang R.H."/>
            <person name="de Bruijn I."/>
            <person name="Haas B.J."/>
            <person name="Belmonte R."/>
            <person name="Lobach L."/>
            <person name="Christie J."/>
            <person name="van den Ackerveken G."/>
            <person name="Bottin A."/>
            <person name="Bulone V."/>
            <person name="Diaz-Moreno S.M."/>
            <person name="Dumas B."/>
            <person name="Fan L."/>
            <person name="Gaulin E."/>
            <person name="Govers F."/>
            <person name="Grenville-Briggs L.J."/>
            <person name="Horner N.R."/>
            <person name="Levin J.Z."/>
            <person name="Mammella M."/>
            <person name="Meijer H.J."/>
            <person name="Morris P."/>
            <person name="Nusbaum C."/>
            <person name="Oome S."/>
            <person name="Phillips A.J."/>
            <person name="van Rooyen D."/>
            <person name="Rzeszutek E."/>
            <person name="Saraiva M."/>
            <person name="Secombes C.J."/>
            <person name="Seidl M.F."/>
            <person name="Snel B."/>
            <person name="Stassen J.H."/>
            <person name="Sykes S."/>
            <person name="Tripathy S."/>
            <person name="van den Berg H."/>
            <person name="Vega-Arreguin J.C."/>
            <person name="Wawra S."/>
            <person name="Young S.K."/>
            <person name="Zeng Q."/>
            <person name="Dieguez-Uribeondo J."/>
            <person name="Russ C."/>
            <person name="Tyler B.M."/>
            <person name="van West P."/>
        </authorList>
    </citation>
    <scope>NUCLEOTIDE SEQUENCE [LARGE SCALE GENOMIC DNA]</scope>
    <source>
        <strain evidence="3 4">CBS 223.65</strain>
    </source>
</reference>
<dbReference type="GeneID" id="24133437"/>